<name>A0A2G9H2P1_9LAMI</name>
<dbReference type="SUPFAM" id="SSF51735">
    <property type="entry name" value="NAD(P)-binding Rossmann-fold domains"/>
    <property type="match status" value="1"/>
</dbReference>
<sequence length="169" mass="18966">MNIVGASYCVSKTATEGAALEFAESNSLDVVIVILPWIHGPFVCPGCPGSMKPLPDMILGNENQMKYTETIPFVHTDDVASAHIFLFEYPEAKGRYICSAVEITFDKLIEFLSQHFPQFQILNKGFLIDAVKSKSLSSKKLLDTGFRYKYGLEEMFDEAIECYKEKGFL</sequence>
<dbReference type="EMBL" id="NKXS01002854">
    <property type="protein sequence ID" value="PIN11797.1"/>
    <property type="molecule type" value="Genomic_DNA"/>
</dbReference>
<dbReference type="PANTHER" id="PTHR10366:SF563">
    <property type="entry name" value="CINNAMOYL-COA REDUCTASE 16"/>
    <property type="match status" value="1"/>
</dbReference>
<keyword evidence="5" id="KW-1185">Reference proteome</keyword>
<dbReference type="Pfam" id="PF01370">
    <property type="entry name" value="Epimerase"/>
    <property type="match status" value="1"/>
</dbReference>
<dbReference type="Gene3D" id="3.40.50.720">
    <property type="entry name" value="NAD(P)-binding Rossmann-like Domain"/>
    <property type="match status" value="1"/>
</dbReference>
<dbReference type="InterPro" id="IPR001509">
    <property type="entry name" value="Epimerase_deHydtase"/>
</dbReference>
<dbReference type="EC" id="1.1.1.348" evidence="4"/>
<evidence type="ECO:0000256" key="1">
    <source>
        <dbReference type="ARBA" id="ARBA00022857"/>
    </source>
</evidence>
<comment type="caution">
    <text evidence="4">The sequence shown here is derived from an EMBL/GenBank/DDBJ whole genome shotgun (WGS) entry which is preliminary data.</text>
</comment>
<dbReference type="OrthoDB" id="2735536at2759"/>
<dbReference type="GO" id="GO:0016616">
    <property type="term" value="F:oxidoreductase activity, acting on the CH-OH group of donors, NAD or NADP as acceptor"/>
    <property type="evidence" value="ECO:0007669"/>
    <property type="project" value="TreeGrafter"/>
</dbReference>
<keyword evidence="1" id="KW-0521">NADP</keyword>
<evidence type="ECO:0000313" key="4">
    <source>
        <dbReference type="EMBL" id="PIN11797.1"/>
    </source>
</evidence>
<reference evidence="5" key="1">
    <citation type="journal article" date="2018" name="Gigascience">
        <title>Genome assembly of the Pink Ipe (Handroanthus impetiginosus, Bignoniaceae), a highly valued, ecologically keystone Neotropical timber forest tree.</title>
        <authorList>
            <person name="Silva-Junior O.B."/>
            <person name="Grattapaglia D."/>
            <person name="Novaes E."/>
            <person name="Collevatti R.G."/>
        </authorList>
    </citation>
    <scope>NUCLEOTIDE SEQUENCE [LARGE SCALE GENOMIC DNA]</scope>
    <source>
        <strain evidence="5">cv. UFG-1</strain>
    </source>
</reference>
<evidence type="ECO:0000259" key="3">
    <source>
        <dbReference type="Pfam" id="PF01370"/>
    </source>
</evidence>
<dbReference type="Proteomes" id="UP000231279">
    <property type="component" value="Unassembled WGS sequence"/>
</dbReference>
<proteinExistence type="predicted"/>
<dbReference type="AlphaFoldDB" id="A0A2G9H2P1"/>
<dbReference type="InterPro" id="IPR050425">
    <property type="entry name" value="NAD(P)_dehydrat-like"/>
</dbReference>
<dbReference type="STRING" id="429701.A0A2G9H2P1"/>
<dbReference type="PANTHER" id="PTHR10366">
    <property type="entry name" value="NAD DEPENDENT EPIMERASE/DEHYDRATASE"/>
    <property type="match status" value="1"/>
</dbReference>
<accession>A0A2G9H2P1</accession>
<protein>
    <submittedName>
        <fullName evidence="4">Vestitone reductase</fullName>
        <ecNumber evidence="4">1.1.1.348</ecNumber>
    </submittedName>
</protein>
<gene>
    <name evidence="4" type="ORF">CDL12_15587</name>
</gene>
<dbReference type="InterPro" id="IPR036291">
    <property type="entry name" value="NAD(P)-bd_dom_sf"/>
</dbReference>
<keyword evidence="2 4" id="KW-0560">Oxidoreductase</keyword>
<evidence type="ECO:0000256" key="2">
    <source>
        <dbReference type="ARBA" id="ARBA00023002"/>
    </source>
</evidence>
<evidence type="ECO:0000313" key="5">
    <source>
        <dbReference type="Proteomes" id="UP000231279"/>
    </source>
</evidence>
<feature type="domain" description="NAD-dependent epimerase/dehydratase" evidence="3">
    <location>
        <begin position="7"/>
        <end position="93"/>
    </location>
</feature>
<organism evidence="4 5">
    <name type="scientific">Handroanthus impetiginosus</name>
    <dbReference type="NCBI Taxonomy" id="429701"/>
    <lineage>
        <taxon>Eukaryota</taxon>
        <taxon>Viridiplantae</taxon>
        <taxon>Streptophyta</taxon>
        <taxon>Embryophyta</taxon>
        <taxon>Tracheophyta</taxon>
        <taxon>Spermatophyta</taxon>
        <taxon>Magnoliopsida</taxon>
        <taxon>eudicotyledons</taxon>
        <taxon>Gunneridae</taxon>
        <taxon>Pentapetalae</taxon>
        <taxon>asterids</taxon>
        <taxon>lamiids</taxon>
        <taxon>Lamiales</taxon>
        <taxon>Bignoniaceae</taxon>
        <taxon>Crescentiina</taxon>
        <taxon>Tabebuia alliance</taxon>
        <taxon>Handroanthus</taxon>
    </lineage>
</organism>